<dbReference type="InterPro" id="IPR020806">
    <property type="entry name" value="PKS_PP-bd"/>
</dbReference>
<dbReference type="Gene3D" id="1.10.1200.10">
    <property type="entry name" value="ACP-like"/>
    <property type="match status" value="1"/>
</dbReference>
<dbReference type="Gene3D" id="3.30.300.30">
    <property type="match status" value="1"/>
</dbReference>
<dbReference type="SUPFAM" id="SSF47336">
    <property type="entry name" value="ACP-like"/>
    <property type="match status" value="1"/>
</dbReference>
<keyword evidence="3" id="KW-0597">Phosphoprotein</keyword>
<dbReference type="PROSITE" id="PS00455">
    <property type="entry name" value="AMP_BINDING"/>
    <property type="match status" value="1"/>
</dbReference>
<dbReference type="GO" id="GO:0044550">
    <property type="term" value="P:secondary metabolite biosynthetic process"/>
    <property type="evidence" value="ECO:0007669"/>
    <property type="project" value="TreeGrafter"/>
</dbReference>
<dbReference type="Gene3D" id="2.30.38.10">
    <property type="entry name" value="Luciferase, Domain 3"/>
    <property type="match status" value="1"/>
</dbReference>
<dbReference type="GO" id="GO:0031177">
    <property type="term" value="F:phosphopantetheine binding"/>
    <property type="evidence" value="ECO:0007669"/>
    <property type="project" value="InterPro"/>
</dbReference>
<gene>
    <name evidence="5" type="ORF">C6V83_16035</name>
</gene>
<dbReference type="InterPro" id="IPR020845">
    <property type="entry name" value="AMP-binding_CS"/>
</dbReference>
<dbReference type="PROSITE" id="PS50075">
    <property type="entry name" value="CARRIER"/>
    <property type="match status" value="1"/>
</dbReference>
<dbReference type="Pfam" id="PF00668">
    <property type="entry name" value="Condensation"/>
    <property type="match status" value="2"/>
</dbReference>
<dbReference type="OrthoDB" id="2472181at2"/>
<comment type="cofactor">
    <cofactor evidence="1">
        <name>pantetheine 4'-phosphate</name>
        <dbReference type="ChEBI" id="CHEBI:47942"/>
    </cofactor>
</comment>
<name>A0A2S0KIQ6_9ACTN</name>
<dbReference type="KEGG" id="git:C6V83_16035"/>
<dbReference type="InterPro" id="IPR000873">
    <property type="entry name" value="AMP-dep_synth/lig_dom"/>
</dbReference>
<accession>A0A2S0KIQ6</accession>
<dbReference type="EMBL" id="CP027433">
    <property type="protein sequence ID" value="AVM01531.1"/>
    <property type="molecule type" value="Genomic_DNA"/>
</dbReference>
<dbReference type="Pfam" id="PF00501">
    <property type="entry name" value="AMP-binding"/>
    <property type="match status" value="1"/>
</dbReference>
<dbReference type="NCBIfam" id="TIGR01733">
    <property type="entry name" value="AA-adenyl-dom"/>
    <property type="match status" value="1"/>
</dbReference>
<dbReference type="SUPFAM" id="SSF52777">
    <property type="entry name" value="CoA-dependent acyltransferases"/>
    <property type="match status" value="4"/>
</dbReference>
<evidence type="ECO:0000313" key="6">
    <source>
        <dbReference type="Proteomes" id="UP000239814"/>
    </source>
</evidence>
<keyword evidence="2" id="KW-0596">Phosphopantetheine</keyword>
<dbReference type="InterPro" id="IPR010071">
    <property type="entry name" value="AA_adenyl_dom"/>
</dbReference>
<dbReference type="InterPro" id="IPR025110">
    <property type="entry name" value="AMP-bd_C"/>
</dbReference>
<dbReference type="Gene3D" id="3.30.559.30">
    <property type="entry name" value="Nonribosomal peptide synthetase, condensation domain"/>
    <property type="match status" value="2"/>
</dbReference>
<reference evidence="5 6" key="1">
    <citation type="submission" date="2018-03" db="EMBL/GenBank/DDBJ databases">
        <title>Characteristics and genome of n-alkane degrading marine bacteria Gordonia iterans isolated from crude oil contaminated in Tae-an, South Korea.</title>
        <authorList>
            <person name="Lee S.-S."/>
            <person name="Kim H."/>
        </authorList>
    </citation>
    <scope>NUCLEOTIDE SEQUENCE [LARGE SCALE GENOMIC DNA]</scope>
    <source>
        <strain evidence="5 6">Co17</strain>
    </source>
</reference>
<evidence type="ECO:0000256" key="1">
    <source>
        <dbReference type="ARBA" id="ARBA00001957"/>
    </source>
</evidence>
<dbReference type="InterPro" id="IPR036736">
    <property type="entry name" value="ACP-like_sf"/>
</dbReference>
<dbReference type="Gene3D" id="3.30.559.10">
    <property type="entry name" value="Chloramphenicol acetyltransferase-like domain"/>
    <property type="match status" value="2"/>
</dbReference>
<sequence>MAGRRPGLLPLTPAQRGIWFADRLTPDYSVNIAQYVDIRHEPGELDLDLLADCTEVVGRELESPYLRIVEVDGIPMQYVDPEYDQKVERIDFRSAPDPLGEAKRWMLAEYGRTIDLIRDSLAASALIRVADDHTIWYLRGHHLVIDGYGAMTMLKRVLRRYNTLRAGGVVDAKPGATLAELNEYAYGYEDSRRRETDRAHWSERVRDLPEGIGLADRKSAVSPSFENIVSERVLTADLQNGIEALAHALGSSPAVVVTAAFGAYLARMSGSDDVVLSLPVAGRLTAKIKDSAGMVSNVVPVRLQAHAAATGRELIAATLLELTGALRHQRYRSDDIRRDAGLSSASMSFGPTVNMIFFDTPLAIDGGELDYHILAAGALEDLLVMLYQPGPDAPLSVDLHGNPGLYTEETLGAHHARFISFLDRFVRTMLDDPDRSLAELSLVPRSEREALTRRARGAQPSTLRDILNRGEALRPPDAVAVIGAQSIGAQQFEQATNRLARELIARGAGPGSVVAVDMARCEWSVVACVAVAKTGAAFVSVDPRHPAERREMMLADAGAMLGLALGGVGIECHLGTDWIVIDDPQVQEALAAHSAEPITEAELLRTPQLDDPAYLIYTSGSTGTPKGTVVPNRGLANLVENQQRVFGLTENSRVLHVASPSFDASVFEMLMALAPGGRLVVAEVNTYAGQELERLISENGVSHAVMTPSALRTIDPAAVPSLEVALSAGEACPPDLMRQWRAADRAFFNLYGPTEATVWATGDGPYEQDDEITIGRGLDGVGALVLDAALHPAPVGATGDLYLTGDQLALGYLHNPGQTAAAFVASPFEPGTRMYRTGDRAARRADGRLDFRGRSDFQLKIRGMRIEPGEVDAALLSHPDVGNALSLGAQGPAGDTVLVSYVSLVEGSDIGPDEVLEFVSAHLPPHLVPHTVMVIDEFPTTLVGKIDRRRMPRVEFHSSSSEYLAPRTALEEAIAQVYAEMLDVERVSVRDSFFALGGTSLSAARLAARLSEAVGRSVTVRTIFDGDDVAGVAAEVEKLTDTDRGPELTALDHPGPVPVSEAQRGMWLLNQADIDSAAYNLPLVLRLRGSLDLAALRGAVADLVERQAPLRTRYPMQGGTPMMVVEPAEVMLASLDLEPVDVTGPLEAAISEVTDRGFDVATTVPVSIRLLKVAEDDHVLAFVIHHISADGASMAPLAHDFMVAYGARHSGESPRWYPLAVQYADYAVWQEGRLSASDDDGVTLRDRQVNYWRERLTGAPESIELPADRPRPAISSGAGGTIHFDLPADLVVDLERVARQHNATLFMVTHAALALLLGRLSGSTDVVVGTPHAGRGQAVLDDLVGMFVNTLALRTAIDPGMPFGAFLEQVRDDDLADMAHADVAFESVVAELGVPRSNAFNPVFQVVFSFQNLEFPAVALDRLTITAVPEADTPAKVDLQLTLFPSDPIALGARTADDAIRAELLYSADLFDQRTVQVFADRYLRVLETIAADPETILGDISIATPDEVAAVEDAVTEIDTPLSDLVAQAAVAAPQMRAVSAMGTEVDFATLSGTASVMAAAMADADAALTTALLTVVPGLAAAGAEALGDALGELRRHALEATGVLEPEGSQPK</sequence>
<dbReference type="InterPro" id="IPR045851">
    <property type="entry name" value="AMP-bd_C_sf"/>
</dbReference>
<dbReference type="GO" id="GO:0003824">
    <property type="term" value="F:catalytic activity"/>
    <property type="evidence" value="ECO:0007669"/>
    <property type="project" value="InterPro"/>
</dbReference>
<feature type="domain" description="Carrier" evidence="4">
    <location>
        <begin position="965"/>
        <end position="1040"/>
    </location>
</feature>
<dbReference type="Gene3D" id="3.40.50.980">
    <property type="match status" value="2"/>
</dbReference>
<protein>
    <recommendedName>
        <fullName evidence="4">Carrier domain-containing protein</fullName>
    </recommendedName>
</protein>
<dbReference type="GO" id="GO:0005737">
    <property type="term" value="C:cytoplasm"/>
    <property type="evidence" value="ECO:0007669"/>
    <property type="project" value="TreeGrafter"/>
</dbReference>
<dbReference type="PANTHER" id="PTHR45527">
    <property type="entry name" value="NONRIBOSOMAL PEPTIDE SYNTHETASE"/>
    <property type="match status" value="1"/>
</dbReference>
<dbReference type="CDD" id="cd05930">
    <property type="entry name" value="A_NRPS"/>
    <property type="match status" value="1"/>
</dbReference>
<dbReference type="InterPro" id="IPR009081">
    <property type="entry name" value="PP-bd_ACP"/>
</dbReference>
<dbReference type="PANTHER" id="PTHR45527:SF1">
    <property type="entry name" value="FATTY ACID SYNTHASE"/>
    <property type="match status" value="1"/>
</dbReference>
<dbReference type="InterPro" id="IPR023213">
    <property type="entry name" value="CAT-like_dom_sf"/>
</dbReference>
<dbReference type="Pfam" id="PF00550">
    <property type="entry name" value="PP-binding"/>
    <property type="match status" value="1"/>
</dbReference>
<dbReference type="SMART" id="SM00823">
    <property type="entry name" value="PKS_PP"/>
    <property type="match status" value="1"/>
</dbReference>
<dbReference type="CDD" id="cd19540">
    <property type="entry name" value="LCL_NRPS-like"/>
    <property type="match status" value="1"/>
</dbReference>
<dbReference type="GO" id="GO:0008610">
    <property type="term" value="P:lipid biosynthetic process"/>
    <property type="evidence" value="ECO:0007669"/>
    <property type="project" value="UniProtKB-ARBA"/>
</dbReference>
<evidence type="ECO:0000259" key="4">
    <source>
        <dbReference type="PROSITE" id="PS50075"/>
    </source>
</evidence>
<organism evidence="5 6">
    <name type="scientific">Gordonia iterans</name>
    <dbReference type="NCBI Taxonomy" id="1004901"/>
    <lineage>
        <taxon>Bacteria</taxon>
        <taxon>Bacillati</taxon>
        <taxon>Actinomycetota</taxon>
        <taxon>Actinomycetes</taxon>
        <taxon>Mycobacteriales</taxon>
        <taxon>Gordoniaceae</taxon>
        <taxon>Gordonia</taxon>
    </lineage>
</organism>
<evidence type="ECO:0000313" key="5">
    <source>
        <dbReference type="EMBL" id="AVM01531.1"/>
    </source>
</evidence>
<evidence type="ECO:0000256" key="2">
    <source>
        <dbReference type="ARBA" id="ARBA00022450"/>
    </source>
</evidence>
<dbReference type="GO" id="GO:0043041">
    <property type="term" value="P:amino acid activation for nonribosomal peptide biosynthetic process"/>
    <property type="evidence" value="ECO:0007669"/>
    <property type="project" value="TreeGrafter"/>
</dbReference>
<evidence type="ECO:0000256" key="3">
    <source>
        <dbReference type="ARBA" id="ARBA00022553"/>
    </source>
</evidence>
<dbReference type="Pfam" id="PF13193">
    <property type="entry name" value="AMP-binding_C"/>
    <property type="match status" value="1"/>
</dbReference>
<dbReference type="SUPFAM" id="SSF56801">
    <property type="entry name" value="Acetyl-CoA synthetase-like"/>
    <property type="match status" value="1"/>
</dbReference>
<dbReference type="Proteomes" id="UP000239814">
    <property type="component" value="Chromosome"/>
</dbReference>
<dbReference type="InterPro" id="IPR001242">
    <property type="entry name" value="Condensation_dom"/>
</dbReference>
<dbReference type="UniPathway" id="UPA00011"/>
<proteinExistence type="predicted"/>
<keyword evidence="6" id="KW-1185">Reference proteome</keyword>